<dbReference type="Pfam" id="PF00067">
    <property type="entry name" value="p450"/>
    <property type="match status" value="1"/>
</dbReference>
<accession>A0AAD7AU28</accession>
<name>A0AAD7AU28_9AGAR</name>
<dbReference type="EMBL" id="JARIHO010000001">
    <property type="protein sequence ID" value="KAJ7367575.1"/>
    <property type="molecule type" value="Genomic_DNA"/>
</dbReference>
<gene>
    <name evidence="11" type="ORF">DFH08DRAFT_828855</name>
</gene>
<dbReference type="CDD" id="cd11065">
    <property type="entry name" value="CYP64-like"/>
    <property type="match status" value="1"/>
</dbReference>
<evidence type="ECO:0000256" key="10">
    <source>
        <dbReference type="SAM" id="SignalP"/>
    </source>
</evidence>
<dbReference type="Gene3D" id="1.10.630.10">
    <property type="entry name" value="Cytochrome P450"/>
    <property type="match status" value="1"/>
</dbReference>
<dbReference type="PRINTS" id="PR00385">
    <property type="entry name" value="P450"/>
</dbReference>
<dbReference type="GO" id="GO:0016705">
    <property type="term" value="F:oxidoreductase activity, acting on paired donors, with incorporation or reduction of molecular oxygen"/>
    <property type="evidence" value="ECO:0007669"/>
    <property type="project" value="InterPro"/>
</dbReference>
<keyword evidence="7 9" id="KW-0408">Iron</keyword>
<dbReference type="AlphaFoldDB" id="A0AAD7AU28"/>
<keyword evidence="10" id="KW-0732">Signal</keyword>
<keyword evidence="5 9" id="KW-0479">Metal-binding</keyword>
<comment type="similarity">
    <text evidence="3">Belongs to the cytochrome P450 family.</text>
</comment>
<keyword evidence="12" id="KW-1185">Reference proteome</keyword>
<evidence type="ECO:0000256" key="8">
    <source>
        <dbReference type="ARBA" id="ARBA00023033"/>
    </source>
</evidence>
<protein>
    <submittedName>
        <fullName evidence="11">Cytochrome P450</fullName>
    </submittedName>
</protein>
<evidence type="ECO:0000256" key="6">
    <source>
        <dbReference type="ARBA" id="ARBA00023002"/>
    </source>
</evidence>
<dbReference type="GO" id="GO:0004497">
    <property type="term" value="F:monooxygenase activity"/>
    <property type="evidence" value="ECO:0007669"/>
    <property type="project" value="UniProtKB-KW"/>
</dbReference>
<evidence type="ECO:0000256" key="7">
    <source>
        <dbReference type="ARBA" id="ARBA00023004"/>
    </source>
</evidence>
<dbReference type="PANTHER" id="PTHR46300:SF7">
    <property type="entry name" value="P450, PUTATIVE (EUROFUNG)-RELATED"/>
    <property type="match status" value="1"/>
</dbReference>
<dbReference type="SUPFAM" id="SSF48264">
    <property type="entry name" value="Cytochrome P450"/>
    <property type="match status" value="1"/>
</dbReference>
<keyword evidence="8" id="KW-0503">Monooxygenase</keyword>
<evidence type="ECO:0000313" key="12">
    <source>
        <dbReference type="Proteomes" id="UP001218218"/>
    </source>
</evidence>
<dbReference type="InterPro" id="IPR050364">
    <property type="entry name" value="Cytochrome_P450_fung"/>
</dbReference>
<evidence type="ECO:0000256" key="9">
    <source>
        <dbReference type="PIRSR" id="PIRSR602401-1"/>
    </source>
</evidence>
<evidence type="ECO:0000256" key="5">
    <source>
        <dbReference type="ARBA" id="ARBA00022723"/>
    </source>
</evidence>
<feature type="binding site" description="axial binding residue" evidence="9">
    <location>
        <position position="426"/>
    </location>
    <ligand>
        <name>heme</name>
        <dbReference type="ChEBI" id="CHEBI:30413"/>
    </ligand>
    <ligandPart>
        <name>Fe</name>
        <dbReference type="ChEBI" id="CHEBI:18248"/>
    </ligandPart>
</feature>
<dbReference type="InterPro" id="IPR036396">
    <property type="entry name" value="Cyt_P450_sf"/>
</dbReference>
<evidence type="ECO:0000256" key="4">
    <source>
        <dbReference type="ARBA" id="ARBA00022617"/>
    </source>
</evidence>
<proteinExistence type="inferred from homology"/>
<reference evidence="11" key="1">
    <citation type="submission" date="2023-03" db="EMBL/GenBank/DDBJ databases">
        <title>Massive genome expansion in bonnet fungi (Mycena s.s.) driven by repeated elements and novel gene families across ecological guilds.</title>
        <authorList>
            <consortium name="Lawrence Berkeley National Laboratory"/>
            <person name="Harder C.B."/>
            <person name="Miyauchi S."/>
            <person name="Viragh M."/>
            <person name="Kuo A."/>
            <person name="Thoen E."/>
            <person name="Andreopoulos B."/>
            <person name="Lu D."/>
            <person name="Skrede I."/>
            <person name="Drula E."/>
            <person name="Henrissat B."/>
            <person name="Morin E."/>
            <person name="Kohler A."/>
            <person name="Barry K."/>
            <person name="LaButti K."/>
            <person name="Morin E."/>
            <person name="Salamov A."/>
            <person name="Lipzen A."/>
            <person name="Mereny Z."/>
            <person name="Hegedus B."/>
            <person name="Baldrian P."/>
            <person name="Stursova M."/>
            <person name="Weitz H."/>
            <person name="Taylor A."/>
            <person name="Grigoriev I.V."/>
            <person name="Nagy L.G."/>
            <person name="Martin F."/>
            <person name="Kauserud H."/>
        </authorList>
    </citation>
    <scope>NUCLEOTIDE SEQUENCE</scope>
    <source>
        <strain evidence="11">CBHHK002</strain>
    </source>
</reference>
<dbReference type="InterPro" id="IPR002401">
    <property type="entry name" value="Cyt_P450_E_grp-I"/>
</dbReference>
<dbReference type="PRINTS" id="PR00463">
    <property type="entry name" value="EP450I"/>
</dbReference>
<evidence type="ECO:0000256" key="2">
    <source>
        <dbReference type="ARBA" id="ARBA00005179"/>
    </source>
</evidence>
<dbReference type="GO" id="GO:0020037">
    <property type="term" value="F:heme binding"/>
    <property type="evidence" value="ECO:0007669"/>
    <property type="project" value="InterPro"/>
</dbReference>
<dbReference type="InterPro" id="IPR001128">
    <property type="entry name" value="Cyt_P450"/>
</dbReference>
<feature type="chain" id="PRO_5042267498" evidence="10">
    <location>
        <begin position="23"/>
        <end position="513"/>
    </location>
</feature>
<keyword evidence="4 9" id="KW-0349">Heme</keyword>
<comment type="cofactor">
    <cofactor evidence="1 9">
        <name>heme</name>
        <dbReference type="ChEBI" id="CHEBI:30413"/>
    </cofactor>
</comment>
<evidence type="ECO:0000256" key="3">
    <source>
        <dbReference type="ARBA" id="ARBA00010617"/>
    </source>
</evidence>
<dbReference type="GO" id="GO:0005506">
    <property type="term" value="F:iron ion binding"/>
    <property type="evidence" value="ECO:0007669"/>
    <property type="project" value="InterPro"/>
</dbReference>
<feature type="signal peptide" evidence="10">
    <location>
        <begin position="1"/>
        <end position="22"/>
    </location>
</feature>
<comment type="pathway">
    <text evidence="2">Secondary metabolite biosynthesis.</text>
</comment>
<keyword evidence="6" id="KW-0560">Oxidoreductase</keyword>
<dbReference type="Proteomes" id="UP001218218">
    <property type="component" value="Unassembled WGS sequence"/>
</dbReference>
<evidence type="ECO:0000313" key="11">
    <source>
        <dbReference type="EMBL" id="KAJ7367575.1"/>
    </source>
</evidence>
<sequence>MVPIWFPVVLAPLLLLIRLARTRGPLPPGPPRKPIIGNLFDVPLGNPFAAFEAWRKRYGDVVYLRILGNSIVVLNSMNAIGDLFERRAWNYSHRPTFIMVGELMGLDRSIGLNNRDKVWRQQRKLASIALSPQGIKQYMPLQERLAAILLSELEEHPEKFASLCELTAARLILEITYGISVENMDHPFVAEAEEIFELVRKSLQPGAYLVDFFPWLKHVPKWVPFSSQSSAARARAQIESFVSRPFDYVKEKMEEGNTKPSLVATLLSNRSDVEGLDFEEVVKWTAGTMYDAGEESTAVTLKSFILAMALHPEVQTKAQKELDLLLNRTRLPTVEDRASLSYVNACIKETLRWHVALPLGIARRADKDDIYNGYLIPKGSIILPNARGIAGEGDYFRFEPETHLDEAASEIPDPLSYAFGFSRRACPGRLLAENSLFIFIASILAVFNISPDLDAAGKEIPIHPKFQLGLISHPEPFKCKILVRSPATKTLLANQLLGGSNIEKDSSCGLTRD</sequence>
<comment type="caution">
    <text evidence="11">The sequence shown here is derived from an EMBL/GenBank/DDBJ whole genome shotgun (WGS) entry which is preliminary data.</text>
</comment>
<organism evidence="11 12">
    <name type="scientific">Mycena albidolilacea</name>
    <dbReference type="NCBI Taxonomy" id="1033008"/>
    <lineage>
        <taxon>Eukaryota</taxon>
        <taxon>Fungi</taxon>
        <taxon>Dikarya</taxon>
        <taxon>Basidiomycota</taxon>
        <taxon>Agaricomycotina</taxon>
        <taxon>Agaricomycetes</taxon>
        <taxon>Agaricomycetidae</taxon>
        <taxon>Agaricales</taxon>
        <taxon>Marasmiineae</taxon>
        <taxon>Mycenaceae</taxon>
        <taxon>Mycena</taxon>
    </lineage>
</organism>
<dbReference type="PANTHER" id="PTHR46300">
    <property type="entry name" value="P450, PUTATIVE (EUROFUNG)-RELATED-RELATED"/>
    <property type="match status" value="1"/>
</dbReference>
<evidence type="ECO:0000256" key="1">
    <source>
        <dbReference type="ARBA" id="ARBA00001971"/>
    </source>
</evidence>